<reference evidence="2" key="1">
    <citation type="journal article" date="2019" name="Int. J. Syst. Evol. Microbiol.">
        <title>The Global Catalogue of Microorganisms (GCM) 10K type strain sequencing project: providing services to taxonomists for standard genome sequencing and annotation.</title>
        <authorList>
            <consortium name="The Broad Institute Genomics Platform"/>
            <consortium name="The Broad Institute Genome Sequencing Center for Infectious Disease"/>
            <person name="Wu L."/>
            <person name="Ma J."/>
        </authorList>
    </citation>
    <scope>NUCLEOTIDE SEQUENCE [LARGE SCALE GENOMIC DNA]</scope>
    <source>
        <strain evidence="2">CCUG 63418</strain>
    </source>
</reference>
<comment type="caution">
    <text evidence="1">The sequence shown here is derived from an EMBL/GenBank/DDBJ whole genome shotgun (WGS) entry which is preliminary data.</text>
</comment>
<accession>A0ABW2YT27</accession>
<protein>
    <submittedName>
        <fullName evidence="1">Uncharacterized protein</fullName>
    </submittedName>
</protein>
<dbReference type="NCBIfam" id="TIGR01720">
    <property type="entry name" value="NRPS-para261"/>
    <property type="match status" value="1"/>
</dbReference>
<organism evidence="1 2">
    <name type="scientific">Mucilaginibacter calamicampi</name>
    <dbReference type="NCBI Taxonomy" id="1302352"/>
    <lineage>
        <taxon>Bacteria</taxon>
        <taxon>Pseudomonadati</taxon>
        <taxon>Bacteroidota</taxon>
        <taxon>Sphingobacteriia</taxon>
        <taxon>Sphingobacteriales</taxon>
        <taxon>Sphingobacteriaceae</taxon>
        <taxon>Mucilaginibacter</taxon>
    </lineage>
</organism>
<gene>
    <name evidence="1" type="ORF">ACFQZS_05515</name>
</gene>
<dbReference type="EMBL" id="JBHTHU010000004">
    <property type="protein sequence ID" value="MFD0749591.1"/>
    <property type="molecule type" value="Genomic_DNA"/>
</dbReference>
<dbReference type="RefSeq" id="WP_377098097.1">
    <property type="nucleotide sequence ID" value="NZ_JBHTHU010000004.1"/>
</dbReference>
<dbReference type="Proteomes" id="UP001596958">
    <property type="component" value="Unassembled WGS sequence"/>
</dbReference>
<sequence>LKETIRGIKEHLRKIPNKGLGFGVFATEEGSSCSYEALPKVSFNYLGQFDNKENEWQLAGEASGTAMSAANKHPDVININGKVLNSKLSFTIITRLGQEATEHFAARFKADILQVISHCTDKLEQTGRSHTPSDFKGVRISQALLDRLQTKMS</sequence>
<keyword evidence="2" id="KW-1185">Reference proteome</keyword>
<proteinExistence type="predicted"/>
<evidence type="ECO:0000313" key="1">
    <source>
        <dbReference type="EMBL" id="MFD0749591.1"/>
    </source>
</evidence>
<feature type="non-terminal residue" evidence="1">
    <location>
        <position position="1"/>
    </location>
</feature>
<dbReference type="Gene3D" id="3.30.559.30">
    <property type="entry name" value="Nonribosomal peptide synthetase, condensation domain"/>
    <property type="match status" value="1"/>
</dbReference>
<evidence type="ECO:0000313" key="2">
    <source>
        <dbReference type="Proteomes" id="UP001596958"/>
    </source>
</evidence>
<dbReference type="InterPro" id="IPR010060">
    <property type="entry name" value="NRPS_synth"/>
</dbReference>
<name>A0ABW2YT27_9SPHI</name>